<dbReference type="PATRIC" id="fig|388467.6.peg.2561"/>
<dbReference type="STRING" id="388467.A19Y_2617"/>
<evidence type="ECO:0000313" key="1">
    <source>
        <dbReference type="EMBL" id="KEI67508.1"/>
    </source>
</evidence>
<evidence type="ECO:0000313" key="2">
    <source>
        <dbReference type="Proteomes" id="UP000027395"/>
    </source>
</evidence>
<name>A0A073CIH2_PLAA1</name>
<dbReference type="eggNOG" id="ENOG50341EQ">
    <property type="taxonomic scope" value="Bacteria"/>
</dbReference>
<keyword evidence="2" id="KW-1185">Reference proteome</keyword>
<dbReference type="GeneID" id="77288919"/>
<accession>A0A073CIH2</accession>
<organism evidence="1 2">
    <name type="scientific">Planktothrix agardhii (strain NIVA-CYA 126/8)</name>
    <dbReference type="NCBI Taxonomy" id="388467"/>
    <lineage>
        <taxon>Bacteria</taxon>
        <taxon>Bacillati</taxon>
        <taxon>Cyanobacteriota</taxon>
        <taxon>Cyanophyceae</taxon>
        <taxon>Oscillatoriophycideae</taxon>
        <taxon>Oscillatoriales</taxon>
        <taxon>Microcoleaceae</taxon>
        <taxon>Planktothrix</taxon>
    </lineage>
</organism>
<dbReference type="EMBL" id="CM002803">
    <property type="protein sequence ID" value="KEI67508.1"/>
    <property type="molecule type" value="Genomic_DNA"/>
</dbReference>
<dbReference type="RefSeq" id="WP_042154625.1">
    <property type="nucleotide sequence ID" value="NZ_CM002803.1"/>
</dbReference>
<reference evidence="1 2" key="1">
    <citation type="journal article" date="2014" name="Appl. Environ. Microbiol.">
        <title>Elucidation of insertion elements encoded on plasmids and in vitro construction of shuttle vectors from the toxic cyanobacterium Planktothrix.</title>
        <authorList>
            <person name="Christiansen G."/>
            <person name="Goesmann A."/>
            <person name="Kurmayer R."/>
        </authorList>
    </citation>
    <scope>NUCLEOTIDE SEQUENCE [LARGE SCALE GENOMIC DNA]</scope>
    <source>
        <strain evidence="1 2">NIVA-CYA 126/8</strain>
    </source>
</reference>
<protein>
    <submittedName>
        <fullName evidence="1">Uncharacterized protein</fullName>
    </submittedName>
</protein>
<dbReference type="HOGENOM" id="CLU_2068247_0_0_3"/>
<gene>
    <name evidence="1" type="ORF">A19Y_2617</name>
</gene>
<dbReference type="AlphaFoldDB" id="A0A073CIH2"/>
<proteinExistence type="predicted"/>
<sequence length="121" mass="13938">MPSKEELIKQLANEFNWTQADMRRALDASQENVNTREEAILCMMRYAGQDLKKRNYEVGAQKRINNQQKQQISGLVEQLTKIQNFYANQLVPSLRSTIQEQANYISDLLKQFGQDQGGKNG</sequence>
<dbReference type="Proteomes" id="UP000027395">
    <property type="component" value="Chromosome"/>
</dbReference>